<evidence type="ECO:0000256" key="1">
    <source>
        <dbReference type="SAM" id="Phobius"/>
    </source>
</evidence>
<feature type="transmembrane region" description="Helical" evidence="1">
    <location>
        <begin position="24"/>
        <end position="49"/>
    </location>
</feature>
<name>A0A5K7XBZ7_9BACT</name>
<feature type="domain" description="DUF1559" evidence="2">
    <location>
        <begin position="50"/>
        <end position="329"/>
    </location>
</feature>
<evidence type="ECO:0000259" key="2">
    <source>
        <dbReference type="Pfam" id="PF07596"/>
    </source>
</evidence>
<protein>
    <recommendedName>
        <fullName evidence="2">DUF1559 domain-containing protein</fullName>
    </recommendedName>
</protein>
<dbReference type="InterPro" id="IPR011453">
    <property type="entry name" value="DUF1559"/>
</dbReference>
<dbReference type="NCBIfam" id="TIGR04294">
    <property type="entry name" value="pre_pil_HX9DG"/>
    <property type="match status" value="1"/>
</dbReference>
<dbReference type="AlphaFoldDB" id="A0A5K7XBZ7"/>
<accession>A0A5K7XBZ7</accession>
<dbReference type="PANTHER" id="PTHR30093">
    <property type="entry name" value="GENERAL SECRETION PATHWAY PROTEIN G"/>
    <property type="match status" value="1"/>
</dbReference>
<dbReference type="Gene3D" id="3.30.700.10">
    <property type="entry name" value="Glycoprotein, Type 4 Pilin"/>
    <property type="match status" value="1"/>
</dbReference>
<keyword evidence="1" id="KW-1133">Transmembrane helix</keyword>
<gene>
    <name evidence="3" type="ORF">PLANPX_3084</name>
</gene>
<dbReference type="KEGG" id="lpav:PLANPX_3084"/>
<dbReference type="Pfam" id="PF07596">
    <property type="entry name" value="SBP_bac_10"/>
    <property type="match status" value="1"/>
</dbReference>
<dbReference type="InterPro" id="IPR012902">
    <property type="entry name" value="N_methyl_site"/>
</dbReference>
<dbReference type="RefSeq" id="WP_152099229.1">
    <property type="nucleotide sequence ID" value="NZ_AP021861.1"/>
</dbReference>
<dbReference type="EMBL" id="AP021861">
    <property type="protein sequence ID" value="BBO33472.1"/>
    <property type="molecule type" value="Genomic_DNA"/>
</dbReference>
<dbReference type="Pfam" id="PF07963">
    <property type="entry name" value="N_methyl"/>
    <property type="match status" value="1"/>
</dbReference>
<dbReference type="InterPro" id="IPR027558">
    <property type="entry name" value="Pre_pil_HX9DG_C"/>
</dbReference>
<dbReference type="InterPro" id="IPR045584">
    <property type="entry name" value="Pilin-like"/>
</dbReference>
<dbReference type="PANTHER" id="PTHR30093:SF2">
    <property type="entry name" value="TYPE II SECRETION SYSTEM PROTEIN H"/>
    <property type="match status" value="1"/>
</dbReference>
<dbReference type="NCBIfam" id="TIGR02532">
    <property type="entry name" value="IV_pilin_GFxxxE"/>
    <property type="match status" value="1"/>
</dbReference>
<proteinExistence type="predicted"/>
<keyword evidence="4" id="KW-1185">Reference proteome</keyword>
<sequence length="342" mass="37263">MPTRPLAASTRRRRSGLFGPHADAAFTLVELLVVIAIIGVLVSLLLPAVQAAREAARRSQCASQQRQLGLASLNYVSAKSELPPGINQWYFNTAVSHRGVPLFAYLLPYFEQGTMLADWDYVDPIHNSDQGADSNTAAVIPLLICPSDEIPQNPIIMPARDWYYALTSYGGNGGTRSYFPQQSTADGLFHTTGEASEPANNQVAVEPRAITDGLSNTIAFGERTHLDPNYQTFNDAGWGEPLLEWGWWGASTSRKMIGHVSMSAHAPFNYQLPFDYAGRSGQSPSAAAFADFQYYVDLRISAFGSNHPGGANFCFADGSLRFLTTETDRSLQLAICTRAADD</sequence>
<evidence type="ECO:0000313" key="4">
    <source>
        <dbReference type="Proteomes" id="UP000326837"/>
    </source>
</evidence>
<keyword evidence="1" id="KW-0812">Transmembrane</keyword>
<reference evidence="4" key="1">
    <citation type="submission" date="2019-10" db="EMBL/GenBank/DDBJ databases">
        <title>Lacipirellula parvula gen. nov., sp. nov., representing a lineage of planctomycetes widespread in freshwater anoxic habitats, and description of the family Lacipirellulaceae.</title>
        <authorList>
            <person name="Dedysh S.N."/>
            <person name="Kulichevskaya I.S."/>
            <person name="Beletsky A.V."/>
            <person name="Rakitin A.L."/>
            <person name="Mardanov A.V."/>
            <person name="Ivanova A.A."/>
            <person name="Saltykova V.X."/>
            <person name="Rijpstra W.I.C."/>
            <person name="Sinninghe Damste J.S."/>
            <person name="Ravin N.V."/>
        </authorList>
    </citation>
    <scope>NUCLEOTIDE SEQUENCE [LARGE SCALE GENOMIC DNA]</scope>
    <source>
        <strain evidence="4">PX69</strain>
    </source>
</reference>
<keyword evidence="1" id="KW-0472">Membrane</keyword>
<evidence type="ECO:0000313" key="3">
    <source>
        <dbReference type="EMBL" id="BBO33472.1"/>
    </source>
</evidence>
<dbReference type="SUPFAM" id="SSF54523">
    <property type="entry name" value="Pili subunits"/>
    <property type="match status" value="1"/>
</dbReference>
<dbReference type="Proteomes" id="UP000326837">
    <property type="component" value="Chromosome"/>
</dbReference>
<organism evidence="3 4">
    <name type="scientific">Lacipirellula parvula</name>
    <dbReference type="NCBI Taxonomy" id="2650471"/>
    <lineage>
        <taxon>Bacteria</taxon>
        <taxon>Pseudomonadati</taxon>
        <taxon>Planctomycetota</taxon>
        <taxon>Planctomycetia</taxon>
        <taxon>Pirellulales</taxon>
        <taxon>Lacipirellulaceae</taxon>
        <taxon>Lacipirellula</taxon>
    </lineage>
</organism>